<dbReference type="InterPro" id="IPR051266">
    <property type="entry name" value="CLCR"/>
</dbReference>
<dbReference type="PROSITE" id="PS50234">
    <property type="entry name" value="VWFA"/>
    <property type="match status" value="1"/>
</dbReference>
<sequence length="240" mass="25798">MQVNYSLSQSLIAVNSAATVDLLISFISSASSKDSSRRPLNLSLILDRSGSMAGSALKYAKMAAQKLVEYLTPEDILSVVVYDDFVETIVAPQPVKDQAAIKNQINRINARGCTNLSGGWLTGCDHVKANLSAERLNRVLLLTDGLANVGNSDPKILTKTATEKAEQGIITTTLGFGTYFNEDLLINMANGGKGNFYFIQSPQDAAQVFEIEIESLVSDAVKEGTGGSYMALGKVRRLVQ</sequence>
<dbReference type="SMART" id="SM00327">
    <property type="entry name" value="VWA"/>
    <property type="match status" value="1"/>
</dbReference>
<evidence type="ECO:0000313" key="3">
    <source>
        <dbReference type="Proteomes" id="UP000008206"/>
    </source>
</evidence>
<dbReference type="KEGG" id="cyj:Cyan7822_4285"/>
<feature type="domain" description="VWFA" evidence="1">
    <location>
        <begin position="41"/>
        <end position="221"/>
    </location>
</feature>
<dbReference type="Gene3D" id="3.40.50.410">
    <property type="entry name" value="von Willebrand factor, type A domain"/>
    <property type="match status" value="1"/>
</dbReference>
<evidence type="ECO:0000259" key="1">
    <source>
        <dbReference type="PROSITE" id="PS50234"/>
    </source>
</evidence>
<dbReference type="eggNOG" id="COG2304">
    <property type="taxonomic scope" value="Bacteria"/>
</dbReference>
<gene>
    <name evidence="2" type="ordered locus">Cyan7822_4285</name>
</gene>
<dbReference type="PANTHER" id="PTHR10579">
    <property type="entry name" value="CALCIUM-ACTIVATED CHLORIDE CHANNEL REGULATOR"/>
    <property type="match status" value="1"/>
</dbReference>
<name>E0UA10_GLOV7</name>
<dbReference type="AlphaFoldDB" id="E0UA10"/>
<dbReference type="InterPro" id="IPR036465">
    <property type="entry name" value="vWFA_dom_sf"/>
</dbReference>
<dbReference type="InterPro" id="IPR002035">
    <property type="entry name" value="VWF_A"/>
</dbReference>
<dbReference type="Proteomes" id="UP000008206">
    <property type="component" value="Chromosome"/>
</dbReference>
<protein>
    <submittedName>
        <fullName evidence="2">von Willebrand factor type A</fullName>
    </submittedName>
</protein>
<dbReference type="EMBL" id="CP002198">
    <property type="protein sequence ID" value="ADN16202.1"/>
    <property type="molecule type" value="Genomic_DNA"/>
</dbReference>
<dbReference type="RefSeq" id="WP_013324265.1">
    <property type="nucleotide sequence ID" value="NC_014501.1"/>
</dbReference>
<evidence type="ECO:0000313" key="2">
    <source>
        <dbReference type="EMBL" id="ADN16202.1"/>
    </source>
</evidence>
<organism evidence="2 3">
    <name type="scientific">Gloeothece verrucosa (strain PCC 7822)</name>
    <name type="common">Cyanothece sp. (strain PCC 7822)</name>
    <dbReference type="NCBI Taxonomy" id="497965"/>
    <lineage>
        <taxon>Bacteria</taxon>
        <taxon>Bacillati</taxon>
        <taxon>Cyanobacteriota</taxon>
        <taxon>Cyanophyceae</taxon>
        <taxon>Oscillatoriophycideae</taxon>
        <taxon>Chroococcales</taxon>
        <taxon>Aphanothecaceae</taxon>
        <taxon>Gloeothece</taxon>
        <taxon>Gloeothece verrucosa</taxon>
    </lineage>
</organism>
<dbReference type="SUPFAM" id="SSF53300">
    <property type="entry name" value="vWA-like"/>
    <property type="match status" value="1"/>
</dbReference>
<accession>E0UA10</accession>
<dbReference type="Pfam" id="PF00092">
    <property type="entry name" value="VWA"/>
    <property type="match status" value="1"/>
</dbReference>
<dbReference type="HOGENOM" id="CLU_1154936_0_0_3"/>
<dbReference type="OrthoDB" id="571198at2"/>
<proteinExistence type="predicted"/>
<dbReference type="PANTHER" id="PTHR10579:SF43">
    <property type="entry name" value="ZINC FINGER (C3HC4-TYPE RING FINGER) FAMILY PROTEIN"/>
    <property type="match status" value="1"/>
</dbReference>
<keyword evidence="3" id="KW-1185">Reference proteome</keyword>
<reference evidence="3" key="1">
    <citation type="journal article" date="2011" name="MBio">
        <title>Novel metabolic attributes of the genus Cyanothece, comprising a group of unicellular nitrogen-fixing Cyanobacteria.</title>
        <authorList>
            <person name="Bandyopadhyay A."/>
            <person name="Elvitigala T."/>
            <person name="Welsh E."/>
            <person name="Stockel J."/>
            <person name="Liberton M."/>
            <person name="Min H."/>
            <person name="Sherman L.A."/>
            <person name="Pakrasi H.B."/>
        </authorList>
    </citation>
    <scope>NUCLEOTIDE SEQUENCE [LARGE SCALE GENOMIC DNA]</scope>
    <source>
        <strain evidence="3">PCC 7822</strain>
    </source>
</reference>